<evidence type="ECO:0000256" key="1">
    <source>
        <dbReference type="SAM" id="MobiDB-lite"/>
    </source>
</evidence>
<dbReference type="InParanoid" id="W4K8G3"/>
<accession>W4K8G3</accession>
<dbReference type="GeneID" id="20675215"/>
<keyword evidence="3" id="KW-1185">Reference proteome</keyword>
<dbReference type="EMBL" id="KI925458">
    <property type="protein sequence ID" value="ETW81640.1"/>
    <property type="molecule type" value="Genomic_DNA"/>
</dbReference>
<name>W4K8G3_HETIT</name>
<proteinExistence type="predicted"/>
<organism evidence="2 3">
    <name type="scientific">Heterobasidion irregulare (strain TC 32-1)</name>
    <dbReference type="NCBI Taxonomy" id="747525"/>
    <lineage>
        <taxon>Eukaryota</taxon>
        <taxon>Fungi</taxon>
        <taxon>Dikarya</taxon>
        <taxon>Basidiomycota</taxon>
        <taxon>Agaricomycotina</taxon>
        <taxon>Agaricomycetes</taxon>
        <taxon>Russulales</taxon>
        <taxon>Bondarzewiaceae</taxon>
        <taxon>Heterobasidion</taxon>
        <taxon>Heterobasidion annosum species complex</taxon>
    </lineage>
</organism>
<feature type="compositionally biased region" description="Low complexity" evidence="1">
    <location>
        <begin position="10"/>
        <end position="23"/>
    </location>
</feature>
<dbReference type="Proteomes" id="UP000030671">
    <property type="component" value="Unassembled WGS sequence"/>
</dbReference>
<dbReference type="AlphaFoldDB" id="W4K8G3"/>
<evidence type="ECO:0000313" key="2">
    <source>
        <dbReference type="EMBL" id="ETW81640.1"/>
    </source>
</evidence>
<dbReference type="KEGG" id="hir:HETIRDRAFT_439989"/>
<protein>
    <submittedName>
        <fullName evidence="2">Uncharacterized protein</fullName>
    </submittedName>
</protein>
<feature type="region of interest" description="Disordered" evidence="1">
    <location>
        <begin position="1"/>
        <end position="23"/>
    </location>
</feature>
<reference evidence="2 3" key="1">
    <citation type="journal article" date="2012" name="New Phytol.">
        <title>Insight into trade-off between wood decay and parasitism from the genome of a fungal forest pathogen.</title>
        <authorList>
            <person name="Olson A."/>
            <person name="Aerts A."/>
            <person name="Asiegbu F."/>
            <person name="Belbahri L."/>
            <person name="Bouzid O."/>
            <person name="Broberg A."/>
            <person name="Canback B."/>
            <person name="Coutinho P.M."/>
            <person name="Cullen D."/>
            <person name="Dalman K."/>
            <person name="Deflorio G."/>
            <person name="van Diepen L.T."/>
            <person name="Dunand C."/>
            <person name="Duplessis S."/>
            <person name="Durling M."/>
            <person name="Gonthier P."/>
            <person name="Grimwood J."/>
            <person name="Fossdal C.G."/>
            <person name="Hansson D."/>
            <person name="Henrissat B."/>
            <person name="Hietala A."/>
            <person name="Himmelstrand K."/>
            <person name="Hoffmeister D."/>
            <person name="Hogberg N."/>
            <person name="James T.Y."/>
            <person name="Karlsson M."/>
            <person name="Kohler A."/>
            <person name="Kues U."/>
            <person name="Lee Y.H."/>
            <person name="Lin Y.C."/>
            <person name="Lind M."/>
            <person name="Lindquist E."/>
            <person name="Lombard V."/>
            <person name="Lucas S."/>
            <person name="Lunden K."/>
            <person name="Morin E."/>
            <person name="Murat C."/>
            <person name="Park J."/>
            <person name="Raffaello T."/>
            <person name="Rouze P."/>
            <person name="Salamov A."/>
            <person name="Schmutz J."/>
            <person name="Solheim H."/>
            <person name="Stahlberg J."/>
            <person name="Velez H."/>
            <person name="de Vries R.P."/>
            <person name="Wiebenga A."/>
            <person name="Woodward S."/>
            <person name="Yakovlev I."/>
            <person name="Garbelotto M."/>
            <person name="Martin F."/>
            <person name="Grigoriev I.V."/>
            <person name="Stenlid J."/>
        </authorList>
    </citation>
    <scope>NUCLEOTIDE SEQUENCE [LARGE SCALE GENOMIC DNA]</scope>
    <source>
        <strain evidence="2 3">TC 32-1</strain>
    </source>
</reference>
<gene>
    <name evidence="2" type="ORF">HETIRDRAFT_439989</name>
</gene>
<dbReference type="RefSeq" id="XP_009546270.1">
    <property type="nucleotide sequence ID" value="XM_009547975.1"/>
</dbReference>
<evidence type="ECO:0000313" key="3">
    <source>
        <dbReference type="Proteomes" id="UP000030671"/>
    </source>
</evidence>
<dbReference type="HOGENOM" id="CLU_1731693_0_0_1"/>
<sequence length="151" mass="15362">MEKHRAGRPAGRCAASASLSSGGAPSFCSRGGLEGSPASTSIVAPRASIRALSRAGAPRRARCAVPCPCPCRTILRAMDTLQSTDCAAPPDFTAPLPTRPRAVGRIGLGGGRRAARDIPPSFDLFAGSGSGSGSGMCMCVRTDAVGRLRVH</sequence>